<accession>F0X247</accession>
<gene>
    <name evidence="1" type="primary">AlNc14C832G12556</name>
    <name evidence="1" type="ORF">ALNC14_140630</name>
</gene>
<name>F0X247_9STRA</name>
<protein>
    <submittedName>
        <fullName evidence="1">AlNc14C832G12556 protein</fullName>
    </submittedName>
</protein>
<reference evidence="1" key="1">
    <citation type="journal article" date="2011" name="PLoS Biol.">
        <title>Gene gain and loss during evolution of obligate parasitism in the white rust pathogen of Arabidopsis thaliana.</title>
        <authorList>
            <person name="Kemen E."/>
            <person name="Gardiner A."/>
            <person name="Schultz-Larsen T."/>
            <person name="Kemen A.C."/>
            <person name="Balmuth A.L."/>
            <person name="Robert-Seilaniantz A."/>
            <person name="Bailey K."/>
            <person name="Holub E."/>
            <person name="Studholme D.J."/>
            <person name="Maclean D."/>
            <person name="Jones J.D."/>
        </authorList>
    </citation>
    <scope>NUCLEOTIDE SEQUENCE</scope>
</reference>
<sequence>MRDSRGSIAVTLNQVDVILLTEVRISFYRSWSAKTSLAVWDRESYYLWTGFPDQSETYSTYSFLCVPIAEQKLRIMCS</sequence>
<evidence type="ECO:0000313" key="1">
    <source>
        <dbReference type="EMBL" id="CCA27919.1"/>
    </source>
</evidence>
<dbReference type="AlphaFoldDB" id="F0X247"/>
<organism evidence="1">
    <name type="scientific">Albugo laibachii Nc14</name>
    <dbReference type="NCBI Taxonomy" id="890382"/>
    <lineage>
        <taxon>Eukaryota</taxon>
        <taxon>Sar</taxon>
        <taxon>Stramenopiles</taxon>
        <taxon>Oomycota</taxon>
        <taxon>Peronosporomycetes</taxon>
        <taxon>Albuginales</taxon>
        <taxon>Albuginaceae</taxon>
        <taxon>Albugo</taxon>
    </lineage>
</organism>
<reference evidence="1" key="2">
    <citation type="submission" date="2011-02" db="EMBL/GenBank/DDBJ databases">
        <authorList>
            <person name="MacLean D."/>
        </authorList>
    </citation>
    <scope>NUCLEOTIDE SEQUENCE</scope>
</reference>
<dbReference type="HOGENOM" id="CLU_2627101_0_0_1"/>
<proteinExistence type="predicted"/>
<dbReference type="EMBL" id="FR824742">
    <property type="protein sequence ID" value="CCA27919.1"/>
    <property type="molecule type" value="Genomic_DNA"/>
</dbReference>